<evidence type="ECO:0000256" key="1">
    <source>
        <dbReference type="ARBA" id="ARBA00004370"/>
    </source>
</evidence>
<feature type="transmembrane region" description="Helical" evidence="6">
    <location>
        <begin position="155"/>
        <end position="172"/>
    </location>
</feature>
<dbReference type="PANTHER" id="PTHR48017">
    <property type="entry name" value="OS05G0424000 PROTEIN-RELATED"/>
    <property type="match status" value="1"/>
</dbReference>
<reference evidence="9" key="1">
    <citation type="submission" date="2025-08" db="UniProtKB">
        <authorList>
            <consortium name="RefSeq"/>
        </authorList>
    </citation>
    <scope>IDENTIFICATION</scope>
</reference>
<name>A0ABM1EU20_PRICU</name>
<organism evidence="8 9">
    <name type="scientific">Priapulus caudatus</name>
    <name type="common">Priapulid worm</name>
    <dbReference type="NCBI Taxonomy" id="37621"/>
    <lineage>
        <taxon>Eukaryota</taxon>
        <taxon>Metazoa</taxon>
        <taxon>Ecdysozoa</taxon>
        <taxon>Scalidophora</taxon>
        <taxon>Priapulida</taxon>
        <taxon>Priapulimorpha</taxon>
        <taxon>Priapulimorphida</taxon>
        <taxon>Priapulidae</taxon>
        <taxon>Priapulus</taxon>
    </lineage>
</organism>
<keyword evidence="5 6" id="KW-0472">Membrane</keyword>
<evidence type="ECO:0000313" key="9">
    <source>
        <dbReference type="RefSeq" id="XP_014675691.1"/>
    </source>
</evidence>
<evidence type="ECO:0000313" key="8">
    <source>
        <dbReference type="Proteomes" id="UP000695022"/>
    </source>
</evidence>
<evidence type="ECO:0000259" key="7">
    <source>
        <dbReference type="Pfam" id="PF01490"/>
    </source>
</evidence>
<dbReference type="RefSeq" id="XP_014675691.1">
    <property type="nucleotide sequence ID" value="XM_014820205.1"/>
</dbReference>
<dbReference type="Pfam" id="PF01490">
    <property type="entry name" value="Aa_trans"/>
    <property type="match status" value="1"/>
</dbReference>
<evidence type="ECO:0000256" key="6">
    <source>
        <dbReference type="SAM" id="Phobius"/>
    </source>
</evidence>
<evidence type="ECO:0000256" key="3">
    <source>
        <dbReference type="ARBA" id="ARBA00022692"/>
    </source>
</evidence>
<protein>
    <submittedName>
        <fullName evidence="9">Amino acid transporter ANTL1-like</fullName>
    </submittedName>
</protein>
<comment type="subcellular location">
    <subcellularLocation>
        <location evidence="1">Membrane</location>
    </subcellularLocation>
</comment>
<evidence type="ECO:0000256" key="5">
    <source>
        <dbReference type="ARBA" id="ARBA00023136"/>
    </source>
</evidence>
<keyword evidence="4 6" id="KW-1133">Transmembrane helix</keyword>
<feature type="transmembrane region" description="Helical" evidence="6">
    <location>
        <begin position="178"/>
        <end position="200"/>
    </location>
</feature>
<keyword evidence="2" id="KW-0813">Transport</keyword>
<evidence type="ECO:0000256" key="2">
    <source>
        <dbReference type="ARBA" id="ARBA00022448"/>
    </source>
</evidence>
<feature type="transmembrane region" description="Helical" evidence="6">
    <location>
        <begin position="221"/>
        <end position="242"/>
    </location>
</feature>
<accession>A0ABM1EU20</accession>
<proteinExistence type="predicted"/>
<dbReference type="GeneID" id="106815703"/>
<keyword evidence="8" id="KW-1185">Reference proteome</keyword>
<feature type="domain" description="Amino acid transporter transmembrane" evidence="7">
    <location>
        <begin position="78"/>
        <end position="241"/>
    </location>
</feature>
<keyword evidence="3 6" id="KW-0812">Transmembrane</keyword>
<gene>
    <name evidence="9" type="primary">LOC106815703</name>
</gene>
<sequence>MRHHHSTRSLSHWGVFAWSFTGHPIFPRTSQNDMAEPNKFKYSIVLAFAVVRLLEAVNVDEFQDHIAYQQSNAQTYKLFVILLMYMPVATISYLAYGSDLVDNVLLNLPPGVVRSVAQILITVHLLSAFVIVVNPLCQEVEELMKIPKHFNPFRCLMRTLIMLLVLLLAESVPHFGSILSLVGSSTLMLLTFILPCIFYERLVTMTSSDWETRYIPLHIRAINYEVIGLGAIAMIMGTYSAMSYMVGAHTFTVPCYFNVTAASG</sequence>
<evidence type="ECO:0000256" key="4">
    <source>
        <dbReference type="ARBA" id="ARBA00022989"/>
    </source>
</evidence>
<feature type="transmembrane region" description="Helical" evidence="6">
    <location>
        <begin position="116"/>
        <end position="134"/>
    </location>
</feature>
<feature type="transmembrane region" description="Helical" evidence="6">
    <location>
        <begin position="78"/>
        <end position="96"/>
    </location>
</feature>
<dbReference type="Proteomes" id="UP000695022">
    <property type="component" value="Unplaced"/>
</dbReference>
<dbReference type="InterPro" id="IPR013057">
    <property type="entry name" value="AA_transpt_TM"/>
</dbReference>